<dbReference type="InterPro" id="IPR016160">
    <property type="entry name" value="Ald_DH_CS_CYS"/>
</dbReference>
<comment type="similarity">
    <text evidence="2 8">Belongs to the aldehyde dehydrogenase family.</text>
</comment>
<dbReference type="InterPro" id="IPR050485">
    <property type="entry name" value="Proline_metab_enzyme"/>
</dbReference>
<dbReference type="GeneID" id="5855398"/>
<dbReference type="InterPro" id="IPR015590">
    <property type="entry name" value="Aldehyde_DH_dom"/>
</dbReference>
<sequence>MLTVPTFGDYKLPNIDNEPMRNYESNSKDRAELQKTVDELLASEPFEVPIIIDGQEFKSGKLSKQVNPGNHSQILCHYHEADERMVRVAIEGAMKSKEMWANLPWSERAAISMKAADLIANKYRYKLLAATMVGQGKNVWQAEIDAGAEICDFLRFGVKYVDDMYQIQPPRNSPGVWNRTEYRPIEGFVLAISPFNFTAIAGNLVMTPALVGNVVVWKPSPMAIYSNYLVYKILEEAGVPPGVIQFVPGPAQEVATAAITHREFSSLHFTGSTFVFKSLWKQISSNLDTYRSYPRIVGETGGKNFHFVHKSANVDVVVTQAIRAAYEYQGQKCSALSRLYVPKSMWEGGLKEKLIERTSSLSMGPVQDFKNFMGPVIAKHSFDKIMGLIEDAKKEGGKVLVGGHGDDSKGYYVEPTIIETQDPRSVTMVKEIFGPVITVFAYPDDDIEGACALVDTTTEYALTGSIFASDRLALVHISNLLRNASGMMYYNDKCTGAVVGQQPFGGARASGTNDKAGSMNIFFRFVSPRTIKESMLDPATHLYPSNM</sequence>
<dbReference type="Proteomes" id="UP000008837">
    <property type="component" value="Unassembled WGS sequence"/>
</dbReference>
<name>A8Q0W2_MALGO</name>
<feature type="domain" description="Aldehyde dehydrogenase" evidence="11">
    <location>
        <begin position="63"/>
        <end position="519"/>
    </location>
</feature>
<gene>
    <name evidence="12" type="ORF">MGL_2090</name>
</gene>
<dbReference type="GO" id="GO:0010133">
    <property type="term" value="P:L-proline catabolic process to L-glutamate"/>
    <property type="evidence" value="ECO:0007669"/>
    <property type="project" value="UniProtKB-UniRule"/>
</dbReference>
<evidence type="ECO:0000256" key="5">
    <source>
        <dbReference type="ARBA" id="ARBA00023062"/>
    </source>
</evidence>
<dbReference type="InterPro" id="IPR016161">
    <property type="entry name" value="Ald_DH/histidinol_DH"/>
</dbReference>
<evidence type="ECO:0000313" key="12">
    <source>
        <dbReference type="EMBL" id="EDP43877.1"/>
    </source>
</evidence>
<accession>A8Q0W2</accession>
<dbReference type="AlphaFoldDB" id="A8Q0W2"/>
<evidence type="ECO:0000256" key="9">
    <source>
        <dbReference type="RuleBase" id="RU366016"/>
    </source>
</evidence>
<keyword evidence="3 8" id="KW-0560">Oxidoreductase</keyword>
<dbReference type="Gene3D" id="3.40.605.10">
    <property type="entry name" value="Aldehyde Dehydrogenase, Chain A, domain 1"/>
    <property type="match status" value="1"/>
</dbReference>
<dbReference type="OMA" id="FAGIHFT"/>
<dbReference type="KEGG" id="mgl:MGL_2090"/>
<evidence type="ECO:0000256" key="7">
    <source>
        <dbReference type="PROSITE-ProRule" id="PRU10007"/>
    </source>
</evidence>
<dbReference type="EC" id="1.2.1.88" evidence="9"/>
<dbReference type="PANTHER" id="PTHR42862">
    <property type="entry name" value="DELTA-1-PYRROLINE-5-CARBOXYLATE DEHYDROGENASE 1, ISOFORM A-RELATED"/>
    <property type="match status" value="1"/>
</dbReference>
<dbReference type="InterPro" id="IPR016163">
    <property type="entry name" value="Ald_DH_C"/>
</dbReference>
<dbReference type="GO" id="GO:0005759">
    <property type="term" value="C:mitochondrial matrix"/>
    <property type="evidence" value="ECO:0007669"/>
    <property type="project" value="TreeGrafter"/>
</dbReference>
<organism evidence="12 13">
    <name type="scientific">Malassezia globosa (strain ATCC MYA-4612 / CBS 7966)</name>
    <name type="common">Dandruff-associated fungus</name>
    <dbReference type="NCBI Taxonomy" id="425265"/>
    <lineage>
        <taxon>Eukaryota</taxon>
        <taxon>Fungi</taxon>
        <taxon>Dikarya</taxon>
        <taxon>Basidiomycota</taxon>
        <taxon>Ustilaginomycotina</taxon>
        <taxon>Malasseziomycetes</taxon>
        <taxon>Malasseziales</taxon>
        <taxon>Malasseziaceae</taxon>
        <taxon>Malassezia</taxon>
    </lineage>
</organism>
<dbReference type="STRING" id="425265.A8Q0W2"/>
<dbReference type="EMBL" id="AAYY01000006">
    <property type="protein sequence ID" value="EDP43877.1"/>
    <property type="molecule type" value="Genomic_DNA"/>
</dbReference>
<dbReference type="PROSITE" id="PS00687">
    <property type="entry name" value="ALDEHYDE_DEHYDR_GLU"/>
    <property type="match status" value="1"/>
</dbReference>
<comment type="catalytic activity">
    <reaction evidence="6 9">
        <text>L-glutamate 5-semialdehyde + NAD(+) + H2O = L-glutamate + NADH + 2 H(+)</text>
        <dbReference type="Rhea" id="RHEA:30235"/>
        <dbReference type="ChEBI" id="CHEBI:15377"/>
        <dbReference type="ChEBI" id="CHEBI:15378"/>
        <dbReference type="ChEBI" id="CHEBI:29985"/>
        <dbReference type="ChEBI" id="CHEBI:57540"/>
        <dbReference type="ChEBI" id="CHEBI:57945"/>
        <dbReference type="ChEBI" id="CHEBI:58066"/>
        <dbReference type="EC" id="1.2.1.88"/>
    </reaction>
</comment>
<evidence type="ECO:0000313" key="13">
    <source>
        <dbReference type="Proteomes" id="UP000008837"/>
    </source>
</evidence>
<feature type="active site" evidence="7">
    <location>
        <position position="299"/>
    </location>
</feature>
<comment type="pathway">
    <text evidence="1 9">Amino-acid degradation; L-proline degradation into L-glutamate; L-glutamate from L-proline: step 2/2.</text>
</comment>
<dbReference type="RefSeq" id="XP_001731091.1">
    <property type="nucleotide sequence ID" value="XM_001731039.1"/>
</dbReference>
<dbReference type="NCBIfam" id="TIGR01236">
    <property type="entry name" value="D1pyr5carbox1"/>
    <property type="match status" value="1"/>
</dbReference>
<dbReference type="CDD" id="cd07123">
    <property type="entry name" value="ALDH_F4-17_P5CDH"/>
    <property type="match status" value="1"/>
</dbReference>
<comment type="caution">
    <text evidence="12">The sequence shown here is derived from an EMBL/GenBank/DDBJ whole genome shotgun (WGS) entry which is preliminary data.</text>
</comment>
<dbReference type="InterPro" id="IPR005931">
    <property type="entry name" value="P5CDH/ALDH4A1"/>
</dbReference>
<dbReference type="UniPathway" id="UPA00261">
    <property type="reaction ID" value="UER00374"/>
</dbReference>
<proteinExistence type="inferred from homology"/>
<dbReference type="VEuPathDB" id="FungiDB:MGL_2090"/>
<evidence type="ECO:0000256" key="4">
    <source>
        <dbReference type="ARBA" id="ARBA00023027"/>
    </source>
</evidence>
<evidence type="ECO:0000256" key="1">
    <source>
        <dbReference type="ARBA" id="ARBA00004786"/>
    </source>
</evidence>
<dbReference type="FunFam" id="3.40.309.10:FF:000005">
    <property type="entry name" value="1-pyrroline-5-carboxylate dehydrogenase 1"/>
    <property type="match status" value="1"/>
</dbReference>
<protein>
    <recommendedName>
        <fullName evidence="9 10">Multifunctional fusion protein</fullName>
    </recommendedName>
    <domain>
        <recommendedName>
            <fullName evidence="10">Delta-1-pyrroline-5-carboxylate dehydrogenase</fullName>
            <shortName evidence="10">P5C dehydrogenase</shortName>
        </recommendedName>
        <alternativeName>
            <fullName evidence="9">L-glutamate gamma-semialdehyde dehydrogenase</fullName>
        </alternativeName>
    </domain>
    <domain>
        <recommendedName>
            <fullName evidence="9">L-glutamate gamma-semialdehyde dehydrogenase</fullName>
            <ecNumber evidence="9">1.2.1.88</ecNumber>
        </recommendedName>
    </domain>
</protein>
<dbReference type="PANTHER" id="PTHR42862:SF1">
    <property type="entry name" value="DELTA-1-PYRROLINE-5-CARBOXYLATE DEHYDROGENASE 2, ISOFORM A-RELATED"/>
    <property type="match status" value="1"/>
</dbReference>
<evidence type="ECO:0000256" key="6">
    <source>
        <dbReference type="ARBA" id="ARBA00048142"/>
    </source>
</evidence>
<dbReference type="FunFam" id="3.40.605.10:FF:000006">
    <property type="entry name" value="1-pyrroline-5-carboxylate dehydrogenase"/>
    <property type="match status" value="1"/>
</dbReference>
<dbReference type="OrthoDB" id="5322683at2759"/>
<evidence type="ECO:0000256" key="3">
    <source>
        <dbReference type="ARBA" id="ARBA00023002"/>
    </source>
</evidence>
<dbReference type="Pfam" id="PF00171">
    <property type="entry name" value="Aldedh"/>
    <property type="match status" value="1"/>
</dbReference>
<dbReference type="InterPro" id="IPR029510">
    <property type="entry name" value="Ald_DH_CS_GLU"/>
</dbReference>
<keyword evidence="13" id="KW-1185">Reference proteome</keyword>
<dbReference type="SUPFAM" id="SSF53720">
    <property type="entry name" value="ALDH-like"/>
    <property type="match status" value="1"/>
</dbReference>
<evidence type="ECO:0000256" key="8">
    <source>
        <dbReference type="RuleBase" id="RU003345"/>
    </source>
</evidence>
<dbReference type="InterPro" id="IPR016162">
    <property type="entry name" value="Ald_DH_N"/>
</dbReference>
<evidence type="ECO:0000256" key="10">
    <source>
        <dbReference type="RuleBase" id="RU366030"/>
    </source>
</evidence>
<keyword evidence="4 9" id="KW-0520">NAD</keyword>
<dbReference type="PROSITE" id="PS00070">
    <property type="entry name" value="ALDEHYDE_DEHYDR_CYS"/>
    <property type="match status" value="1"/>
</dbReference>
<dbReference type="GO" id="GO:0003842">
    <property type="term" value="F:L-glutamate gamma-semialdehyde dehydrogenase activity"/>
    <property type="evidence" value="ECO:0007669"/>
    <property type="project" value="UniProtKB-UniRule"/>
</dbReference>
<dbReference type="FunCoup" id="A8Q0W2">
    <property type="interactions" value="156"/>
</dbReference>
<evidence type="ECO:0000256" key="2">
    <source>
        <dbReference type="ARBA" id="ARBA00009986"/>
    </source>
</evidence>
<reference evidence="12 13" key="1">
    <citation type="journal article" date="2007" name="Proc. Natl. Acad. Sci. U.S.A.">
        <title>Dandruff-associated Malassezia genomes reveal convergent and divergent virulence traits shared with plant and human fungal pathogens.</title>
        <authorList>
            <person name="Xu J."/>
            <person name="Saunders C.W."/>
            <person name="Hu P."/>
            <person name="Grant R.A."/>
            <person name="Boekhout T."/>
            <person name="Kuramae E.E."/>
            <person name="Kronstad J.W."/>
            <person name="Deangelis Y.M."/>
            <person name="Reeder N.L."/>
            <person name="Johnstone K.R."/>
            <person name="Leland M."/>
            <person name="Fieno A.M."/>
            <person name="Begley W.M."/>
            <person name="Sun Y."/>
            <person name="Lacey M.P."/>
            <person name="Chaudhary T."/>
            <person name="Keough T."/>
            <person name="Chu L."/>
            <person name="Sears R."/>
            <person name="Yuan B."/>
            <person name="Dawson T.L.Jr."/>
        </authorList>
    </citation>
    <scope>NUCLEOTIDE SEQUENCE [LARGE SCALE GENOMIC DNA]</scope>
    <source>
        <strain evidence="13">ATCC MYA-4612 / CBS 7966</strain>
    </source>
</reference>
<evidence type="ECO:0000259" key="11">
    <source>
        <dbReference type="Pfam" id="PF00171"/>
    </source>
</evidence>
<keyword evidence="5 9" id="KW-0642">Proline metabolism</keyword>
<dbReference type="InParanoid" id="A8Q0W2"/>
<dbReference type="Gene3D" id="3.40.309.10">
    <property type="entry name" value="Aldehyde Dehydrogenase, Chain A, domain 2"/>
    <property type="match status" value="1"/>
</dbReference>